<keyword evidence="2" id="KW-1185">Reference proteome</keyword>
<gene>
    <name evidence="1" type="ORF">dnm_065080</name>
</gene>
<dbReference type="EMBL" id="CP061800">
    <property type="protein sequence ID" value="QTA90447.1"/>
    <property type="molecule type" value="Genomic_DNA"/>
</dbReference>
<protein>
    <submittedName>
        <fullName evidence="1">Uncharacterized protein</fullName>
    </submittedName>
</protein>
<dbReference type="Proteomes" id="UP000663722">
    <property type="component" value="Chromosome"/>
</dbReference>
<dbReference type="KEGG" id="dmm:dnm_065080"/>
<sequence length="80" mass="9068">MCCIVFYSPACCLRIWITSGESHRPAFSNFAKASDTIRLKEMRQLQSDQSASRNSAANSSAEYWKGDTLNSLSYVHEFRP</sequence>
<dbReference type="AlphaFoldDB" id="A0A975GR17"/>
<evidence type="ECO:0000313" key="1">
    <source>
        <dbReference type="EMBL" id="QTA90447.1"/>
    </source>
</evidence>
<accession>A0A975GR17</accession>
<reference evidence="1" key="1">
    <citation type="journal article" date="2021" name="Microb. Physiol.">
        <title>Proteogenomic Insights into the Physiology of Marine, Sulfate-Reducing, Filamentous Desulfonema limicola and Desulfonema magnum.</title>
        <authorList>
            <person name="Schnaars V."/>
            <person name="Wohlbrand L."/>
            <person name="Scheve S."/>
            <person name="Hinrichs C."/>
            <person name="Reinhardt R."/>
            <person name="Rabus R."/>
        </authorList>
    </citation>
    <scope>NUCLEOTIDE SEQUENCE</scope>
    <source>
        <strain evidence="1">4be13</strain>
    </source>
</reference>
<proteinExistence type="predicted"/>
<evidence type="ECO:0000313" key="2">
    <source>
        <dbReference type="Proteomes" id="UP000663722"/>
    </source>
</evidence>
<organism evidence="1 2">
    <name type="scientific">Desulfonema magnum</name>
    <dbReference type="NCBI Taxonomy" id="45655"/>
    <lineage>
        <taxon>Bacteria</taxon>
        <taxon>Pseudomonadati</taxon>
        <taxon>Thermodesulfobacteriota</taxon>
        <taxon>Desulfobacteria</taxon>
        <taxon>Desulfobacterales</taxon>
        <taxon>Desulfococcaceae</taxon>
        <taxon>Desulfonema</taxon>
    </lineage>
</organism>
<name>A0A975GR17_9BACT</name>